<keyword evidence="13" id="KW-1185">Reference proteome</keyword>
<sequence length="439" mass="48963">MYNLPKEEFAARRKRVLERIGPDGVAVIFGEPERIRSNDTDFKYRAGSDVLYLSGFVEPGCVLVLAPGHADGDFIMFVRGRNPEAETWTGRRQGTEGAIANFGADHAHDVETLWSELPNYLRARKTLYWSIAEDPEFDRSILKVIKELRATRRKAPEAPLEFADIRDIVHEMRLYKTPAELELMRHAAKITSEAHVLAMRTAKPGMMEYELQAAIEGHFLRNGAEGVAYNSIVGSGDNATILHYTENRDQMKASDVVLIDAGCEYHFYAADITRSFPVSGRFEGAAKDVYEAVLEAQIEGVASVRKGLAYDELQTKTVRRLTQAMIDLGALKGSLDQHIEEESFRAYYPHNVGHWLGIDVHDVGSYFGADRAYRALEPGMVLTIEPGLYFPAHDTTIPEALRGIGVRIEDDVLVTEGDPEVLTAECPKSVADIETLMNS</sequence>
<name>A0A5B8XQM0_9DELT</name>
<dbReference type="GO" id="GO:0030145">
    <property type="term" value="F:manganese ion binding"/>
    <property type="evidence" value="ECO:0007669"/>
    <property type="project" value="InterPro"/>
</dbReference>
<dbReference type="KEGG" id="bbae:FRD01_13310"/>
<comment type="cofactor">
    <cofactor evidence="2">
        <name>Mn(2+)</name>
        <dbReference type="ChEBI" id="CHEBI:29035"/>
    </cofactor>
</comment>
<evidence type="ECO:0000313" key="13">
    <source>
        <dbReference type="Proteomes" id="UP000321595"/>
    </source>
</evidence>
<dbReference type="CDD" id="cd01087">
    <property type="entry name" value="Prolidase"/>
    <property type="match status" value="1"/>
</dbReference>
<dbReference type="InterPro" id="IPR000994">
    <property type="entry name" value="Pept_M24"/>
</dbReference>
<evidence type="ECO:0000259" key="11">
    <source>
        <dbReference type="SMART" id="SM01011"/>
    </source>
</evidence>
<evidence type="ECO:0000256" key="4">
    <source>
        <dbReference type="ARBA" id="ARBA00012574"/>
    </source>
</evidence>
<dbReference type="OrthoDB" id="9806388at2"/>
<proteinExistence type="inferred from homology"/>
<dbReference type="InterPro" id="IPR029149">
    <property type="entry name" value="Creatin/AminoP/Spt16_N"/>
</dbReference>
<evidence type="ECO:0000256" key="10">
    <source>
        <dbReference type="ARBA" id="ARBA00081411"/>
    </source>
</evidence>
<protein>
    <recommendedName>
        <fullName evidence="8">Xaa-Pro aminopeptidase</fullName>
        <ecNumber evidence="4">3.4.11.9</ecNumber>
    </recommendedName>
    <alternativeName>
        <fullName evidence="9">Aminopeptidase P II</fullName>
    </alternativeName>
    <alternativeName>
        <fullName evidence="10">X-Pro aminopeptidase</fullName>
    </alternativeName>
</protein>
<dbReference type="EMBL" id="CP042467">
    <property type="protein sequence ID" value="QED28192.1"/>
    <property type="molecule type" value="Genomic_DNA"/>
</dbReference>
<comment type="catalytic activity">
    <reaction evidence="1">
        <text>Release of any N-terminal amino acid, including proline, that is linked to proline, even from a dipeptide or tripeptide.</text>
        <dbReference type="EC" id="3.4.11.9"/>
    </reaction>
</comment>
<accession>A0A5B8XQM0</accession>
<dbReference type="FunFam" id="3.90.230.10:FF:000002">
    <property type="entry name" value="Xaa-Pro aminopeptidase 3"/>
    <property type="match status" value="1"/>
</dbReference>
<reference evidence="12 13" key="1">
    <citation type="submission" date="2019-08" db="EMBL/GenBank/DDBJ databases">
        <authorList>
            <person name="Liang Q."/>
        </authorList>
    </citation>
    <scope>NUCLEOTIDE SEQUENCE [LARGE SCALE GENOMIC DNA]</scope>
    <source>
        <strain evidence="12 13">V1718</strain>
    </source>
</reference>
<evidence type="ECO:0000313" key="12">
    <source>
        <dbReference type="EMBL" id="QED28192.1"/>
    </source>
</evidence>
<dbReference type="PANTHER" id="PTHR43226">
    <property type="entry name" value="XAA-PRO AMINOPEPTIDASE 3"/>
    <property type="match status" value="1"/>
</dbReference>
<evidence type="ECO:0000256" key="2">
    <source>
        <dbReference type="ARBA" id="ARBA00001936"/>
    </source>
</evidence>
<dbReference type="Gene3D" id="3.90.230.10">
    <property type="entry name" value="Creatinase/methionine aminopeptidase superfamily"/>
    <property type="match status" value="1"/>
</dbReference>
<dbReference type="InterPro" id="IPR036005">
    <property type="entry name" value="Creatinase/aminopeptidase-like"/>
</dbReference>
<dbReference type="GO" id="GO:0005829">
    <property type="term" value="C:cytosol"/>
    <property type="evidence" value="ECO:0007669"/>
    <property type="project" value="TreeGrafter"/>
</dbReference>
<organism evidence="12 13">
    <name type="scientific">Microvenator marinus</name>
    <dbReference type="NCBI Taxonomy" id="2600177"/>
    <lineage>
        <taxon>Bacteria</taxon>
        <taxon>Deltaproteobacteria</taxon>
        <taxon>Bradymonadales</taxon>
        <taxon>Microvenatoraceae</taxon>
        <taxon>Microvenator</taxon>
    </lineage>
</organism>
<comment type="similarity">
    <text evidence="3">Belongs to the peptidase M24B family.</text>
</comment>
<dbReference type="PANTHER" id="PTHR43226:SF4">
    <property type="entry name" value="XAA-PRO AMINOPEPTIDASE 3"/>
    <property type="match status" value="1"/>
</dbReference>
<gene>
    <name evidence="12" type="ORF">FRD01_13310</name>
</gene>
<keyword evidence="6" id="KW-0378">Hydrolase</keyword>
<dbReference type="EC" id="3.4.11.9" evidence="4"/>
<keyword evidence="7" id="KW-0464">Manganese</keyword>
<dbReference type="InterPro" id="IPR052433">
    <property type="entry name" value="X-Pro_dipept-like"/>
</dbReference>
<dbReference type="InterPro" id="IPR007865">
    <property type="entry name" value="Aminopep_P_N"/>
</dbReference>
<evidence type="ECO:0000256" key="6">
    <source>
        <dbReference type="ARBA" id="ARBA00022801"/>
    </source>
</evidence>
<dbReference type="SUPFAM" id="SSF53092">
    <property type="entry name" value="Creatinase/prolidase N-terminal domain"/>
    <property type="match status" value="1"/>
</dbReference>
<dbReference type="Pfam" id="PF05195">
    <property type="entry name" value="AMP_N"/>
    <property type="match status" value="1"/>
</dbReference>
<keyword evidence="5" id="KW-0479">Metal-binding</keyword>
<evidence type="ECO:0000256" key="8">
    <source>
        <dbReference type="ARBA" id="ARBA00069363"/>
    </source>
</evidence>
<dbReference type="RefSeq" id="WP_146960398.1">
    <property type="nucleotide sequence ID" value="NZ_CP042467.1"/>
</dbReference>
<dbReference type="Proteomes" id="UP000321595">
    <property type="component" value="Chromosome"/>
</dbReference>
<dbReference type="Pfam" id="PF00557">
    <property type="entry name" value="Peptidase_M24"/>
    <property type="match status" value="1"/>
</dbReference>
<dbReference type="SMART" id="SM01011">
    <property type="entry name" value="AMP_N"/>
    <property type="match status" value="1"/>
</dbReference>
<dbReference type="GO" id="GO:0070006">
    <property type="term" value="F:metalloaminopeptidase activity"/>
    <property type="evidence" value="ECO:0007669"/>
    <property type="project" value="InterPro"/>
</dbReference>
<evidence type="ECO:0000256" key="5">
    <source>
        <dbReference type="ARBA" id="ARBA00022723"/>
    </source>
</evidence>
<evidence type="ECO:0000256" key="7">
    <source>
        <dbReference type="ARBA" id="ARBA00023211"/>
    </source>
</evidence>
<evidence type="ECO:0000256" key="1">
    <source>
        <dbReference type="ARBA" id="ARBA00001424"/>
    </source>
</evidence>
<evidence type="ECO:0000256" key="9">
    <source>
        <dbReference type="ARBA" id="ARBA00075356"/>
    </source>
</evidence>
<dbReference type="Gene3D" id="3.40.350.10">
    <property type="entry name" value="Creatinase/prolidase N-terminal domain"/>
    <property type="match status" value="1"/>
</dbReference>
<evidence type="ECO:0000256" key="3">
    <source>
        <dbReference type="ARBA" id="ARBA00008766"/>
    </source>
</evidence>
<feature type="domain" description="Aminopeptidase P N-terminal" evidence="11">
    <location>
        <begin position="4"/>
        <end position="138"/>
    </location>
</feature>
<dbReference type="SUPFAM" id="SSF55920">
    <property type="entry name" value="Creatinase/aminopeptidase"/>
    <property type="match status" value="1"/>
</dbReference>
<dbReference type="AlphaFoldDB" id="A0A5B8XQM0"/>
<dbReference type="GO" id="GO:0006508">
    <property type="term" value="P:proteolysis"/>
    <property type="evidence" value="ECO:0007669"/>
    <property type="project" value="TreeGrafter"/>
</dbReference>